<evidence type="ECO:0000313" key="7">
    <source>
        <dbReference type="EMBL" id="KAF1944043.1"/>
    </source>
</evidence>
<protein>
    <recommendedName>
        <fullName evidence="6">Methyltransferase domain-containing protein</fullName>
    </recommendedName>
</protein>
<dbReference type="OrthoDB" id="2094832at2759"/>
<dbReference type="GO" id="GO:0016740">
    <property type="term" value="F:transferase activity"/>
    <property type="evidence" value="ECO:0007669"/>
    <property type="project" value="UniProtKB-KW"/>
</dbReference>
<evidence type="ECO:0000313" key="8">
    <source>
        <dbReference type="Proteomes" id="UP000800038"/>
    </source>
</evidence>
<sequence length="272" mass="31015">MSKPEEPQSTNVSWFQDNPTKDSIPPETQRLLETYSSIPSDQVFDHVVKVRDNAWEVYPYPCIGQFQFLEPNFTELDEFDEVVERLRKGQKLLDMACCFGQTIRQLVNGGAPAENITGSDLQPDFIELGYKLFKDRDTLQSKFLVADIFDSSSALADMRGSIDMVYAGSFFHLWGMKEQVSVSKAVAALLRPKPGSMILGRQIGAIEATEKVAPTGTMYRHNVESFKKMWKEIGDDLGVSFTVDAKLKMLTSDYFLFHPDDTRRIWFVIRRE</sequence>
<organism evidence="7 8">
    <name type="scientific">Clathrospora elynae</name>
    <dbReference type="NCBI Taxonomy" id="706981"/>
    <lineage>
        <taxon>Eukaryota</taxon>
        <taxon>Fungi</taxon>
        <taxon>Dikarya</taxon>
        <taxon>Ascomycota</taxon>
        <taxon>Pezizomycotina</taxon>
        <taxon>Dothideomycetes</taxon>
        <taxon>Pleosporomycetidae</taxon>
        <taxon>Pleosporales</taxon>
        <taxon>Diademaceae</taxon>
        <taxon>Clathrospora</taxon>
    </lineage>
</organism>
<keyword evidence="2" id="KW-0808">Transferase</keyword>
<feature type="region of interest" description="Disordered" evidence="5">
    <location>
        <begin position="1"/>
        <end position="26"/>
    </location>
</feature>
<dbReference type="AlphaFoldDB" id="A0A6A5SV14"/>
<gene>
    <name evidence="7" type="ORF">EJ02DRAFT_342145</name>
</gene>
<dbReference type="PANTHER" id="PTHR35897">
    <property type="entry name" value="METHYLTRANSFERASE AUSD"/>
    <property type="match status" value="1"/>
</dbReference>
<evidence type="ECO:0000256" key="1">
    <source>
        <dbReference type="ARBA" id="ARBA00005179"/>
    </source>
</evidence>
<keyword evidence="8" id="KW-1185">Reference proteome</keyword>
<proteinExistence type="inferred from homology"/>
<name>A0A6A5SV14_9PLEO</name>
<dbReference type="InterPro" id="IPR029063">
    <property type="entry name" value="SAM-dependent_MTases_sf"/>
</dbReference>
<evidence type="ECO:0000256" key="4">
    <source>
        <dbReference type="ARBA" id="ARBA00038314"/>
    </source>
</evidence>
<dbReference type="PANTHER" id="PTHR35897:SF1">
    <property type="entry name" value="METHYLTRANSFERASE AUSD"/>
    <property type="match status" value="1"/>
</dbReference>
<accession>A0A6A5SV14</accession>
<evidence type="ECO:0000256" key="5">
    <source>
        <dbReference type="SAM" id="MobiDB-lite"/>
    </source>
</evidence>
<reference evidence="7" key="1">
    <citation type="journal article" date="2020" name="Stud. Mycol.">
        <title>101 Dothideomycetes genomes: a test case for predicting lifestyles and emergence of pathogens.</title>
        <authorList>
            <person name="Haridas S."/>
            <person name="Albert R."/>
            <person name="Binder M."/>
            <person name="Bloem J."/>
            <person name="Labutti K."/>
            <person name="Salamov A."/>
            <person name="Andreopoulos B."/>
            <person name="Baker S."/>
            <person name="Barry K."/>
            <person name="Bills G."/>
            <person name="Bluhm B."/>
            <person name="Cannon C."/>
            <person name="Castanera R."/>
            <person name="Culley D."/>
            <person name="Daum C."/>
            <person name="Ezra D."/>
            <person name="Gonzalez J."/>
            <person name="Henrissat B."/>
            <person name="Kuo A."/>
            <person name="Liang C."/>
            <person name="Lipzen A."/>
            <person name="Lutzoni F."/>
            <person name="Magnuson J."/>
            <person name="Mondo S."/>
            <person name="Nolan M."/>
            <person name="Ohm R."/>
            <person name="Pangilinan J."/>
            <person name="Park H.-J."/>
            <person name="Ramirez L."/>
            <person name="Alfaro M."/>
            <person name="Sun H."/>
            <person name="Tritt A."/>
            <person name="Yoshinaga Y."/>
            <person name="Zwiers L.-H."/>
            <person name="Turgeon B."/>
            <person name="Goodwin S."/>
            <person name="Spatafora J."/>
            <person name="Crous P."/>
            <person name="Grigoriev I."/>
        </authorList>
    </citation>
    <scope>NUCLEOTIDE SEQUENCE</scope>
    <source>
        <strain evidence="7">CBS 161.51</strain>
    </source>
</reference>
<evidence type="ECO:0000256" key="2">
    <source>
        <dbReference type="ARBA" id="ARBA00022679"/>
    </source>
</evidence>
<dbReference type="EMBL" id="ML976020">
    <property type="protein sequence ID" value="KAF1944043.1"/>
    <property type="molecule type" value="Genomic_DNA"/>
</dbReference>
<feature type="compositionally biased region" description="Polar residues" evidence="5">
    <location>
        <begin position="7"/>
        <end position="18"/>
    </location>
</feature>
<dbReference type="Proteomes" id="UP000800038">
    <property type="component" value="Unassembled WGS sequence"/>
</dbReference>
<comment type="pathway">
    <text evidence="1">Secondary metabolite biosynthesis.</text>
</comment>
<keyword evidence="3" id="KW-0949">S-adenosyl-L-methionine</keyword>
<evidence type="ECO:0000256" key="3">
    <source>
        <dbReference type="ARBA" id="ARBA00022691"/>
    </source>
</evidence>
<dbReference type="SUPFAM" id="SSF53335">
    <property type="entry name" value="S-adenosyl-L-methionine-dependent methyltransferases"/>
    <property type="match status" value="1"/>
</dbReference>
<dbReference type="InterPro" id="IPR051654">
    <property type="entry name" value="Meroterpenoid_MTases"/>
</dbReference>
<feature type="domain" description="Methyltransferase" evidence="6">
    <location>
        <begin position="93"/>
        <end position="192"/>
    </location>
</feature>
<dbReference type="InterPro" id="IPR041698">
    <property type="entry name" value="Methyltransf_25"/>
</dbReference>
<dbReference type="Pfam" id="PF13649">
    <property type="entry name" value="Methyltransf_25"/>
    <property type="match status" value="1"/>
</dbReference>
<comment type="similarity">
    <text evidence="4">Belongs to the class I-like SAM-binding methyltransferase superfamily.</text>
</comment>
<dbReference type="Gene3D" id="3.40.50.150">
    <property type="entry name" value="Vaccinia Virus protein VP39"/>
    <property type="match status" value="1"/>
</dbReference>
<evidence type="ECO:0000259" key="6">
    <source>
        <dbReference type="Pfam" id="PF13649"/>
    </source>
</evidence>